<comment type="caution">
    <text evidence="3">The sequence shown here is derived from an EMBL/GenBank/DDBJ whole genome shotgun (WGS) entry which is preliminary data.</text>
</comment>
<dbReference type="SUPFAM" id="SSF101152">
    <property type="entry name" value="Mob1/phocein"/>
    <property type="match status" value="1"/>
</dbReference>
<feature type="compositionally biased region" description="Polar residues" evidence="2">
    <location>
        <begin position="198"/>
        <end position="215"/>
    </location>
</feature>
<feature type="binding site" evidence="1">
    <location>
        <position position="143"/>
    </location>
    <ligand>
        <name>Zn(2+)</name>
        <dbReference type="ChEBI" id="CHEBI:29105"/>
    </ligand>
</feature>
<feature type="compositionally biased region" description="Low complexity" evidence="2">
    <location>
        <begin position="10"/>
        <end position="43"/>
    </location>
</feature>
<keyword evidence="1" id="KW-0479">Metal-binding</keyword>
<evidence type="ECO:0008006" key="5">
    <source>
        <dbReference type="Google" id="ProtNLM"/>
    </source>
</evidence>
<name>A0A5M8PPY9_9LECA</name>
<dbReference type="SMART" id="SM01388">
    <property type="entry name" value="Mob1_phocein"/>
    <property type="match status" value="1"/>
</dbReference>
<dbReference type="AlphaFoldDB" id="A0A5M8PPY9"/>
<gene>
    <name evidence="3" type="ORF">FRX48_05358</name>
</gene>
<dbReference type="InterPro" id="IPR005301">
    <property type="entry name" value="MOB_kinase_act_fam"/>
</dbReference>
<evidence type="ECO:0000256" key="1">
    <source>
        <dbReference type="PIRSR" id="PIRSR605301-1"/>
    </source>
</evidence>
<dbReference type="Pfam" id="PF03637">
    <property type="entry name" value="Mob1_phocein"/>
    <property type="match status" value="2"/>
</dbReference>
<dbReference type="Proteomes" id="UP000324767">
    <property type="component" value="Unassembled WGS sequence"/>
</dbReference>
<evidence type="ECO:0000313" key="3">
    <source>
        <dbReference type="EMBL" id="KAA6411047.1"/>
    </source>
</evidence>
<feature type="binding site" evidence="1">
    <location>
        <position position="266"/>
    </location>
    <ligand>
        <name>Zn(2+)</name>
        <dbReference type="ChEBI" id="CHEBI:29105"/>
    </ligand>
</feature>
<evidence type="ECO:0000313" key="4">
    <source>
        <dbReference type="Proteomes" id="UP000324767"/>
    </source>
</evidence>
<sequence length="338" mass="37211">MMATFFQSVRQGFGRQSNRGNGNGNNSNNQPKANGSQNSSPTTFTPPPNSTTNSPSLPSMSSSDTGMANVENHPGREPPKPFFFREKYATLGVKGNFMPLAAQPRYVDLGEWLAHQAVEQYRLLEKELQCIQEVDTNTGSAICNEKTCPTMSAGSHRYTWLTNERTPVEVSASKYITLVQRWIVAKLHDPNAFPTDAPTGTESTYASGGVNTPGATTPIPMRATTLTTPLSTLAGRDWVGKAAGFPETFFGDLKTIFRQIFRVYAHLYYSHWENPFWHINAHRDLNSTFVHFITVAMLFGLLSTRDMEPMQPLIDIWIANGSIPADAANGACAIVPSQ</sequence>
<dbReference type="PANTHER" id="PTHR22599">
    <property type="entry name" value="MPS ONE BINDER KINASE ACTIVATOR-LIKE MOB"/>
    <property type="match status" value="1"/>
</dbReference>
<feature type="region of interest" description="Disordered" evidence="2">
    <location>
        <begin position="195"/>
        <end position="220"/>
    </location>
</feature>
<protein>
    <recommendedName>
        <fullName evidence="5">Mob1/phocein</fullName>
    </recommendedName>
</protein>
<feature type="region of interest" description="Disordered" evidence="2">
    <location>
        <begin position="1"/>
        <end position="81"/>
    </location>
</feature>
<proteinExistence type="predicted"/>
<dbReference type="OrthoDB" id="10261121at2759"/>
<dbReference type="Gene3D" id="1.20.140.30">
    <property type="entry name" value="MOB kinase activator"/>
    <property type="match status" value="1"/>
</dbReference>
<dbReference type="EMBL" id="VXIT01000008">
    <property type="protein sequence ID" value="KAA6411047.1"/>
    <property type="molecule type" value="Genomic_DNA"/>
</dbReference>
<evidence type="ECO:0000256" key="2">
    <source>
        <dbReference type="SAM" id="MobiDB-lite"/>
    </source>
</evidence>
<organism evidence="3 4">
    <name type="scientific">Lasallia pustulata</name>
    <dbReference type="NCBI Taxonomy" id="136370"/>
    <lineage>
        <taxon>Eukaryota</taxon>
        <taxon>Fungi</taxon>
        <taxon>Dikarya</taxon>
        <taxon>Ascomycota</taxon>
        <taxon>Pezizomycotina</taxon>
        <taxon>Lecanoromycetes</taxon>
        <taxon>OSLEUM clade</taxon>
        <taxon>Umbilicariomycetidae</taxon>
        <taxon>Umbilicariales</taxon>
        <taxon>Umbilicariaceae</taxon>
        <taxon>Lasallia</taxon>
    </lineage>
</organism>
<feature type="binding site" evidence="1">
    <location>
        <position position="271"/>
    </location>
    <ligand>
        <name>Zn(2+)</name>
        <dbReference type="ChEBI" id="CHEBI:29105"/>
    </ligand>
</feature>
<reference evidence="3 4" key="1">
    <citation type="submission" date="2019-09" db="EMBL/GenBank/DDBJ databases">
        <title>The hologenome of the rock-dwelling lichen Lasallia pustulata.</title>
        <authorList>
            <person name="Greshake Tzovaras B."/>
            <person name="Segers F."/>
            <person name="Bicker A."/>
            <person name="Dal Grande F."/>
            <person name="Otte J."/>
            <person name="Hankeln T."/>
            <person name="Schmitt I."/>
            <person name="Ebersberger I."/>
        </authorList>
    </citation>
    <scope>NUCLEOTIDE SEQUENCE [LARGE SCALE GENOMIC DNA]</scope>
    <source>
        <strain evidence="3">A1-1</strain>
    </source>
</reference>
<accession>A0A5M8PPY9</accession>
<feature type="compositionally biased region" description="Low complexity" evidence="2">
    <location>
        <begin position="50"/>
        <end position="65"/>
    </location>
</feature>
<feature type="binding site" evidence="1">
    <location>
        <position position="148"/>
    </location>
    <ligand>
        <name>Zn(2+)</name>
        <dbReference type="ChEBI" id="CHEBI:29105"/>
    </ligand>
</feature>
<dbReference type="InterPro" id="IPR036703">
    <property type="entry name" value="MOB_kinase_act_sf"/>
</dbReference>
<keyword evidence="1" id="KW-0862">Zinc</keyword>